<keyword evidence="3" id="KW-1185">Reference proteome</keyword>
<reference evidence="1" key="1">
    <citation type="submission" date="2020-04" db="EMBL/GenBank/DDBJ databases">
        <title>Hybrid Assembly of Korean Phytophthora infestans isolates.</title>
        <authorList>
            <person name="Prokchorchik M."/>
            <person name="Lee Y."/>
            <person name="Seo J."/>
            <person name="Cho J.-H."/>
            <person name="Park Y.-E."/>
            <person name="Jang D.-C."/>
            <person name="Im J.-S."/>
            <person name="Choi J.-G."/>
            <person name="Park H.-J."/>
            <person name="Lee G.-B."/>
            <person name="Lee Y.-G."/>
            <person name="Hong S.-Y."/>
            <person name="Cho K."/>
            <person name="Sohn K.H."/>
        </authorList>
    </citation>
    <scope>NUCLEOTIDE SEQUENCE</scope>
    <source>
        <strain evidence="1">KR_1_A1</strain>
        <strain evidence="2">KR_2_A2</strain>
    </source>
</reference>
<evidence type="ECO:0000313" key="3">
    <source>
        <dbReference type="Proteomes" id="UP000602510"/>
    </source>
</evidence>
<name>A0A833SGL6_PHYIN</name>
<sequence>MEQLGQWSESWSRDYLVCSDGDWSQRVDWVPSEDAELCCSARAVVNQTTGHVSVAMEMQEGAAELADWVFAWRWQ</sequence>
<dbReference type="AlphaFoldDB" id="A0A833SGL6"/>
<comment type="caution">
    <text evidence="1">The sequence shown here is derived from an EMBL/GenBank/DDBJ whole genome shotgun (WGS) entry which is preliminary data.</text>
</comment>
<dbReference type="EMBL" id="JAACNO010002370">
    <property type="protein sequence ID" value="KAF4133503.1"/>
    <property type="molecule type" value="Genomic_DNA"/>
</dbReference>
<dbReference type="EMBL" id="WSZM01000690">
    <property type="protein sequence ID" value="KAF4030399.1"/>
    <property type="molecule type" value="Genomic_DNA"/>
</dbReference>
<accession>A0A833SGL6</accession>
<evidence type="ECO:0000313" key="1">
    <source>
        <dbReference type="EMBL" id="KAF4030399.1"/>
    </source>
</evidence>
<gene>
    <name evidence="1" type="ORF">GN244_ATG17819</name>
    <name evidence="2" type="ORF">GN958_ATG17308</name>
</gene>
<organism evidence="1 3">
    <name type="scientific">Phytophthora infestans</name>
    <name type="common">Potato late blight agent</name>
    <name type="synonym">Botrytis infestans</name>
    <dbReference type="NCBI Taxonomy" id="4787"/>
    <lineage>
        <taxon>Eukaryota</taxon>
        <taxon>Sar</taxon>
        <taxon>Stramenopiles</taxon>
        <taxon>Oomycota</taxon>
        <taxon>Peronosporomycetes</taxon>
        <taxon>Peronosporales</taxon>
        <taxon>Peronosporaceae</taxon>
        <taxon>Phytophthora</taxon>
    </lineage>
</organism>
<protein>
    <submittedName>
        <fullName evidence="1">Uncharacterized protein</fullName>
    </submittedName>
</protein>
<evidence type="ECO:0000313" key="2">
    <source>
        <dbReference type="EMBL" id="KAF4133503.1"/>
    </source>
</evidence>
<proteinExistence type="predicted"/>
<dbReference type="Proteomes" id="UP000602510">
    <property type="component" value="Unassembled WGS sequence"/>
</dbReference>
<dbReference type="Proteomes" id="UP000704712">
    <property type="component" value="Unassembled WGS sequence"/>
</dbReference>